<dbReference type="GeneID" id="54560885"/>
<name>A0A6A6CBF9_ZASCE</name>
<feature type="region of interest" description="Disordered" evidence="3">
    <location>
        <begin position="629"/>
        <end position="688"/>
    </location>
</feature>
<keyword evidence="1" id="KW-0479">Metal-binding</keyword>
<feature type="region of interest" description="Disordered" evidence="3">
    <location>
        <begin position="306"/>
        <end position="329"/>
    </location>
</feature>
<keyword evidence="1" id="KW-0863">Zinc-finger</keyword>
<dbReference type="InterPro" id="IPR054464">
    <property type="entry name" value="ULD_fung"/>
</dbReference>
<dbReference type="PANTHER" id="PTHR35391">
    <property type="entry name" value="C2H2-TYPE DOMAIN-CONTAINING PROTEIN-RELATED"/>
    <property type="match status" value="1"/>
</dbReference>
<feature type="compositionally biased region" description="Basic and acidic residues" evidence="3">
    <location>
        <begin position="97"/>
        <end position="112"/>
    </location>
</feature>
<feature type="region of interest" description="Disordered" evidence="3">
    <location>
        <begin position="1140"/>
        <end position="1187"/>
    </location>
</feature>
<dbReference type="EMBL" id="ML993604">
    <property type="protein sequence ID" value="KAF2164385.1"/>
    <property type="molecule type" value="Genomic_DNA"/>
</dbReference>
<dbReference type="PROSITE" id="PS00028">
    <property type="entry name" value="ZINC_FINGER_C2H2_1"/>
    <property type="match status" value="1"/>
</dbReference>
<dbReference type="SMART" id="SM00355">
    <property type="entry name" value="ZnF_C2H2"/>
    <property type="match status" value="3"/>
</dbReference>
<feature type="domain" description="C2H2-type" evidence="4">
    <location>
        <begin position="425"/>
        <end position="454"/>
    </location>
</feature>
<feature type="compositionally biased region" description="Basic and acidic residues" evidence="3">
    <location>
        <begin position="153"/>
        <end position="162"/>
    </location>
</feature>
<evidence type="ECO:0000256" key="2">
    <source>
        <dbReference type="SAM" id="Coils"/>
    </source>
</evidence>
<feature type="region of interest" description="Disordered" evidence="3">
    <location>
        <begin position="1086"/>
        <end position="1116"/>
    </location>
</feature>
<keyword evidence="6" id="KW-1185">Reference proteome</keyword>
<proteinExistence type="predicted"/>
<feature type="region of interest" description="Disordered" evidence="3">
    <location>
        <begin position="97"/>
        <end position="128"/>
    </location>
</feature>
<feature type="compositionally biased region" description="Basic and acidic residues" evidence="3">
    <location>
        <begin position="888"/>
        <end position="906"/>
    </location>
</feature>
<keyword evidence="1" id="KW-0862">Zinc</keyword>
<dbReference type="PANTHER" id="PTHR35391:SF7">
    <property type="entry name" value="C2H2-TYPE DOMAIN-CONTAINING PROTEIN"/>
    <property type="match status" value="1"/>
</dbReference>
<organism evidence="5 6">
    <name type="scientific">Zasmidium cellare ATCC 36951</name>
    <dbReference type="NCBI Taxonomy" id="1080233"/>
    <lineage>
        <taxon>Eukaryota</taxon>
        <taxon>Fungi</taxon>
        <taxon>Dikarya</taxon>
        <taxon>Ascomycota</taxon>
        <taxon>Pezizomycotina</taxon>
        <taxon>Dothideomycetes</taxon>
        <taxon>Dothideomycetidae</taxon>
        <taxon>Mycosphaerellales</taxon>
        <taxon>Mycosphaerellaceae</taxon>
        <taxon>Zasmidium</taxon>
    </lineage>
</organism>
<protein>
    <recommendedName>
        <fullName evidence="4">C2H2-type domain-containing protein</fullName>
    </recommendedName>
</protein>
<feature type="region of interest" description="Disordered" evidence="3">
    <location>
        <begin position="598"/>
        <end position="617"/>
    </location>
</feature>
<feature type="compositionally biased region" description="Basic residues" evidence="3">
    <location>
        <begin position="643"/>
        <end position="659"/>
    </location>
</feature>
<dbReference type="RefSeq" id="XP_033665274.1">
    <property type="nucleotide sequence ID" value="XM_033807613.1"/>
</dbReference>
<evidence type="ECO:0000313" key="6">
    <source>
        <dbReference type="Proteomes" id="UP000799537"/>
    </source>
</evidence>
<feature type="region of interest" description="Disordered" evidence="3">
    <location>
        <begin position="888"/>
        <end position="936"/>
    </location>
</feature>
<sequence length="1258" mass="146638">MAKDKANEMTLEELVKTCKAEFDELQAQLGNTDGQDAVAAGDERARFNVWIDTVSPEPFFGISKLDYQLRDSQSLRERLKGLLKKLVRILQQARERDADKKERTDIRERHDPAPSQTPFANEEIDSRESLHELRSREALQDEARLRTQSVQVQRREVAKRDAQIAQDDEAWASRRSPLPDRDKDEIIVRGGRSDMSPAASKAHDSVLSYQEVLDDLEVPKSSQQARQIQRARRIIDMLLRLAETVRKPALDERLMSSALVAADSRHDLDVEQVTAQFPGISPYLAERLGKAISKRRQYFIYKAGDSDENHAVPGQQADREDSIPDSVSVDDDHARTGIDEEFTSPPPGTEIELDLPPMPKEGTPSKCPLCGEVFNPTDPDFWVFHLEDDLRPYLCTWKDCSIGPHLYHRRRDWQRHEDTAHRRTWKCPFECDSAYETPSEFSEHLKTAHEANEDPEILKSLIEASSRPSEPSKDLRCPLCESRIATLDRWYRHVGQHLEYLSYFSLPDRLRRVKSEADEVGVGWVSSSLVNEQDVTGEARVTNVSNADRNPRQAMVESEDTEQSDKLSEAGASVTDGRLETLELDEGVRGLSTIEVRGRSRSVSVDSYPPREQSPISVEVVSESSKVVERSRSRESVVEKRGAARHYPGRNRESHKGKKTTTPQDLHVSESISRQPRNASPTVEEQNRVTEYDFLGRDDGTHYAVHRHEDRNRAPTIHVYNRDRSPTHDHEDMPSYVPYPTYPIENAGMEAEKLKDEQAKIDRERQHKEFVEEYELRKAKQEMERKEIEARIEREYEEKKYKRERGRKELEEKIRLEMRREEEKKKDEDKEFGKKVEEKMWKKLAAFGFQDHQIRSIVEGDQAEKSKSGFYEDNFSFEREREIAEREFADRERQYHAQRRDREPLREYYAPSQEYSNPPREHRAGGRPPQPAARLPTDYEDYLEPIRFEDAEYRRYRIPFKAARTWKGMQKVVREVYQNSEIRDMDEDIISGRWQIVDADDNGILPSSWEMSVKPGYVYKLAFTRPQQNDRMYERDRYNDERTRLNDDVDEIIGDHRPWRSRSPVIIRETPREPVQERDAFRSVDNAANPFQPPEPQPQPPTTGNPEYAFYRRRSRSKPTKAVSWDPYLDDEAGWYPNLESATRGGFQRPGKEPTPRPWYRDNAQQTASYAYPPPPPPNSSGQYRGPTWVKAHRDHISPETLRYYDLPWEYDMNDNNYIIIQRDMEPRETDILFEHTRRLRERPAVTAGPSAPYPVYR</sequence>
<evidence type="ECO:0000313" key="5">
    <source>
        <dbReference type="EMBL" id="KAF2164385.1"/>
    </source>
</evidence>
<feature type="region of interest" description="Disordered" evidence="3">
    <location>
        <begin position="147"/>
        <end position="182"/>
    </location>
</feature>
<dbReference type="AlphaFoldDB" id="A0A6A6CBF9"/>
<dbReference type="GO" id="GO:0008270">
    <property type="term" value="F:zinc ion binding"/>
    <property type="evidence" value="ECO:0007669"/>
    <property type="project" value="UniProtKB-KW"/>
</dbReference>
<dbReference type="PROSITE" id="PS50157">
    <property type="entry name" value="ZINC_FINGER_C2H2_2"/>
    <property type="match status" value="1"/>
</dbReference>
<dbReference type="Proteomes" id="UP000799537">
    <property type="component" value="Unassembled WGS sequence"/>
</dbReference>
<dbReference type="InterPro" id="IPR013087">
    <property type="entry name" value="Znf_C2H2_type"/>
</dbReference>
<evidence type="ECO:0000259" key="4">
    <source>
        <dbReference type="PROSITE" id="PS50157"/>
    </source>
</evidence>
<evidence type="ECO:0000256" key="3">
    <source>
        <dbReference type="SAM" id="MobiDB-lite"/>
    </source>
</evidence>
<evidence type="ECO:0000256" key="1">
    <source>
        <dbReference type="PROSITE-ProRule" id="PRU00042"/>
    </source>
</evidence>
<feature type="compositionally biased region" description="Pro residues" evidence="3">
    <location>
        <begin position="1091"/>
        <end position="1103"/>
    </location>
</feature>
<feature type="compositionally biased region" description="Polar residues" evidence="3">
    <location>
        <begin position="660"/>
        <end position="684"/>
    </location>
</feature>
<dbReference type="OrthoDB" id="6133115at2759"/>
<dbReference type="Pfam" id="PF22893">
    <property type="entry name" value="ULD_2"/>
    <property type="match status" value="1"/>
</dbReference>
<feature type="compositionally biased region" description="Basic and acidic residues" evidence="3">
    <location>
        <begin position="629"/>
        <end position="642"/>
    </location>
</feature>
<keyword evidence="2" id="KW-0175">Coiled coil</keyword>
<accession>A0A6A6CBF9</accession>
<feature type="region of interest" description="Disordered" evidence="3">
    <location>
        <begin position="544"/>
        <end position="578"/>
    </location>
</feature>
<reference evidence="5" key="1">
    <citation type="journal article" date="2020" name="Stud. Mycol.">
        <title>101 Dothideomycetes genomes: a test case for predicting lifestyles and emergence of pathogens.</title>
        <authorList>
            <person name="Haridas S."/>
            <person name="Albert R."/>
            <person name="Binder M."/>
            <person name="Bloem J."/>
            <person name="Labutti K."/>
            <person name="Salamov A."/>
            <person name="Andreopoulos B."/>
            <person name="Baker S."/>
            <person name="Barry K."/>
            <person name="Bills G."/>
            <person name="Bluhm B."/>
            <person name="Cannon C."/>
            <person name="Castanera R."/>
            <person name="Culley D."/>
            <person name="Daum C."/>
            <person name="Ezra D."/>
            <person name="Gonzalez J."/>
            <person name="Henrissat B."/>
            <person name="Kuo A."/>
            <person name="Liang C."/>
            <person name="Lipzen A."/>
            <person name="Lutzoni F."/>
            <person name="Magnuson J."/>
            <person name="Mondo S."/>
            <person name="Nolan M."/>
            <person name="Ohm R."/>
            <person name="Pangilinan J."/>
            <person name="Park H.-J."/>
            <person name="Ramirez L."/>
            <person name="Alfaro M."/>
            <person name="Sun H."/>
            <person name="Tritt A."/>
            <person name="Yoshinaga Y."/>
            <person name="Zwiers L.-H."/>
            <person name="Turgeon B."/>
            <person name="Goodwin S."/>
            <person name="Spatafora J."/>
            <person name="Crous P."/>
            <person name="Grigoriev I."/>
        </authorList>
    </citation>
    <scope>NUCLEOTIDE SEQUENCE</scope>
    <source>
        <strain evidence="5">ATCC 36951</strain>
    </source>
</reference>
<feature type="coiled-coil region" evidence="2">
    <location>
        <begin position="744"/>
        <end position="831"/>
    </location>
</feature>
<gene>
    <name evidence="5" type="ORF">M409DRAFT_25263</name>
</gene>